<keyword evidence="3" id="KW-1185">Reference proteome</keyword>
<keyword evidence="1" id="KW-1133">Transmembrane helix</keyword>
<feature type="transmembrane region" description="Helical" evidence="1">
    <location>
        <begin position="32"/>
        <end position="52"/>
    </location>
</feature>
<reference evidence="2 3" key="1">
    <citation type="submission" date="2018-06" db="EMBL/GenBank/DDBJ databases">
        <title>The draft genome sequence of Crocinitomix sp. SM1701.</title>
        <authorList>
            <person name="Zhang X."/>
        </authorList>
    </citation>
    <scope>NUCLEOTIDE SEQUENCE [LARGE SCALE GENOMIC DNA]</scope>
    <source>
        <strain evidence="2 3">SM1701</strain>
    </source>
</reference>
<dbReference type="EMBL" id="QKSB01000004">
    <property type="protein sequence ID" value="PZE17412.1"/>
    <property type="molecule type" value="Genomic_DNA"/>
</dbReference>
<keyword evidence="1" id="KW-0812">Transmembrane</keyword>
<feature type="transmembrane region" description="Helical" evidence="1">
    <location>
        <begin position="7"/>
        <end position="26"/>
    </location>
</feature>
<organism evidence="2 3">
    <name type="scientific">Putridiphycobacter roseus</name>
    <dbReference type="NCBI Taxonomy" id="2219161"/>
    <lineage>
        <taxon>Bacteria</taxon>
        <taxon>Pseudomonadati</taxon>
        <taxon>Bacteroidota</taxon>
        <taxon>Flavobacteriia</taxon>
        <taxon>Flavobacteriales</taxon>
        <taxon>Crocinitomicaceae</taxon>
        <taxon>Putridiphycobacter</taxon>
    </lineage>
</organism>
<dbReference type="Proteomes" id="UP000249248">
    <property type="component" value="Unassembled WGS sequence"/>
</dbReference>
<evidence type="ECO:0000313" key="2">
    <source>
        <dbReference type="EMBL" id="PZE17412.1"/>
    </source>
</evidence>
<name>A0A2W1NP52_9FLAO</name>
<accession>A0A2W1NP52</accession>
<proteinExistence type="predicted"/>
<keyword evidence="1" id="KW-0472">Membrane</keyword>
<evidence type="ECO:0000313" key="3">
    <source>
        <dbReference type="Proteomes" id="UP000249248"/>
    </source>
</evidence>
<sequence length="62" mass="7017">MKHKKSQYLLILGLIMSALFQIIQHYNPLSDGFYGGLMGVAFGTIIIALYSWGKDKRKILSK</sequence>
<gene>
    <name evidence="2" type="ORF">DNU06_09075</name>
</gene>
<evidence type="ECO:0000256" key="1">
    <source>
        <dbReference type="SAM" id="Phobius"/>
    </source>
</evidence>
<protein>
    <submittedName>
        <fullName evidence="2">Uncharacterized protein</fullName>
    </submittedName>
</protein>
<dbReference type="AlphaFoldDB" id="A0A2W1NP52"/>
<comment type="caution">
    <text evidence="2">The sequence shown here is derived from an EMBL/GenBank/DDBJ whole genome shotgun (WGS) entry which is preliminary data.</text>
</comment>